<comment type="caution">
    <text evidence="2">The sequence shown here is derived from an EMBL/GenBank/DDBJ whole genome shotgun (WGS) entry which is preliminary data.</text>
</comment>
<evidence type="ECO:0000313" key="2">
    <source>
        <dbReference type="EMBL" id="PWA61316.1"/>
    </source>
</evidence>
<dbReference type="Proteomes" id="UP000245207">
    <property type="component" value="Unassembled WGS sequence"/>
</dbReference>
<dbReference type="Pfam" id="PF06999">
    <property type="entry name" value="Suc_Fer-like"/>
    <property type="match status" value="1"/>
</dbReference>
<keyword evidence="1" id="KW-0812">Transmembrane</keyword>
<reference evidence="2 3" key="1">
    <citation type="journal article" date="2018" name="Mol. Plant">
        <title>The genome of Artemisia annua provides insight into the evolution of Asteraceae family and artemisinin biosynthesis.</title>
        <authorList>
            <person name="Shen Q."/>
            <person name="Zhang L."/>
            <person name="Liao Z."/>
            <person name="Wang S."/>
            <person name="Yan T."/>
            <person name="Shi P."/>
            <person name="Liu M."/>
            <person name="Fu X."/>
            <person name="Pan Q."/>
            <person name="Wang Y."/>
            <person name="Lv Z."/>
            <person name="Lu X."/>
            <person name="Zhang F."/>
            <person name="Jiang W."/>
            <person name="Ma Y."/>
            <person name="Chen M."/>
            <person name="Hao X."/>
            <person name="Li L."/>
            <person name="Tang Y."/>
            <person name="Lv G."/>
            <person name="Zhou Y."/>
            <person name="Sun X."/>
            <person name="Brodelius P.E."/>
            <person name="Rose J.K.C."/>
            <person name="Tang K."/>
        </authorList>
    </citation>
    <scope>NUCLEOTIDE SEQUENCE [LARGE SCALE GENOMIC DNA]</scope>
    <source>
        <strain evidence="3">cv. Huhao1</strain>
        <tissue evidence="2">Leaf</tissue>
    </source>
</reference>
<accession>A0A2U1MJC2</accession>
<dbReference type="Gene3D" id="3.40.30.10">
    <property type="entry name" value="Glutaredoxin"/>
    <property type="match status" value="2"/>
</dbReference>
<dbReference type="OrthoDB" id="10253744at2759"/>
<organism evidence="2 3">
    <name type="scientific">Artemisia annua</name>
    <name type="common">Sweet wormwood</name>
    <dbReference type="NCBI Taxonomy" id="35608"/>
    <lineage>
        <taxon>Eukaryota</taxon>
        <taxon>Viridiplantae</taxon>
        <taxon>Streptophyta</taxon>
        <taxon>Embryophyta</taxon>
        <taxon>Tracheophyta</taxon>
        <taxon>Spermatophyta</taxon>
        <taxon>Magnoliopsida</taxon>
        <taxon>eudicotyledons</taxon>
        <taxon>Gunneridae</taxon>
        <taxon>Pentapetalae</taxon>
        <taxon>asterids</taxon>
        <taxon>campanulids</taxon>
        <taxon>Asterales</taxon>
        <taxon>Asteraceae</taxon>
        <taxon>Asteroideae</taxon>
        <taxon>Anthemideae</taxon>
        <taxon>Artemisiinae</taxon>
        <taxon>Artemisia</taxon>
    </lineage>
</organism>
<sequence>MLIAPFKPNPRTYFHLHHILPKISLSKISQQQKQTPSSLRPILTASVNFSVMSNDVVSTESVTVNADEDDTVKFGFQRPEMYTEKLTGSVHPYGRHVFLCYKTHNDWPARIESSDSDLLVKRLAGAIKDRKNDFAVKSLLTVCEGGDGTGLTDGDVLVFPDLVKYSGLEESNIDSFVEDVLVNGKPWASGTEEKVAASYVFVCAHNSRDKRCGVCGPPLIEKFNEEIGVRGLKDQIFVSACSHVGGHKYAGNLIIYSAAQDEKVSGHWYGYVTPNDVTELLDQHIKKGEIIERIWRGQMGVPPVEKAEKAVEQTLPNGSDLKESVKEEKENTGGCCQGANGVSCCRDESSEAKTEGKKSYRLDIFSKKWEQHEIFTAAALVGAVATVAVAYSLYKRSR</sequence>
<gene>
    <name evidence="2" type="ORF">CTI12_AA373520</name>
</gene>
<dbReference type="CDD" id="cd03062">
    <property type="entry name" value="TRX_Fd_Sucrase"/>
    <property type="match status" value="1"/>
</dbReference>
<dbReference type="SUPFAM" id="SSF52833">
    <property type="entry name" value="Thioredoxin-like"/>
    <property type="match status" value="1"/>
</dbReference>
<dbReference type="InterPro" id="IPR036249">
    <property type="entry name" value="Thioredoxin-like_sf"/>
</dbReference>
<keyword evidence="3" id="KW-1185">Reference proteome</keyword>
<dbReference type="AlphaFoldDB" id="A0A2U1MJC2"/>
<dbReference type="PANTHER" id="PTHR31902:SF21">
    <property type="entry name" value="SUCRASE_FERREDOXIN-LIKE FAMILY PROTEIN-RELATED"/>
    <property type="match status" value="1"/>
</dbReference>
<keyword evidence="1" id="KW-0472">Membrane</keyword>
<keyword evidence="1" id="KW-1133">Transmembrane helix</keyword>
<dbReference type="EMBL" id="PKPP01005130">
    <property type="protein sequence ID" value="PWA61316.1"/>
    <property type="molecule type" value="Genomic_DNA"/>
</dbReference>
<evidence type="ECO:0000256" key="1">
    <source>
        <dbReference type="SAM" id="Phobius"/>
    </source>
</evidence>
<dbReference type="InterPro" id="IPR009737">
    <property type="entry name" value="Aim32/Apd1-like"/>
</dbReference>
<protein>
    <submittedName>
        <fullName evidence="2">Sucrase/ferredoxin-like family protein</fullName>
    </submittedName>
</protein>
<feature type="transmembrane region" description="Helical" evidence="1">
    <location>
        <begin position="374"/>
        <end position="394"/>
    </location>
</feature>
<name>A0A2U1MJC2_ARTAN</name>
<dbReference type="PANTHER" id="PTHR31902">
    <property type="entry name" value="ACTIN PATCHES DISTAL PROTEIN 1"/>
    <property type="match status" value="1"/>
</dbReference>
<proteinExistence type="predicted"/>
<dbReference type="STRING" id="35608.A0A2U1MJC2"/>
<evidence type="ECO:0000313" key="3">
    <source>
        <dbReference type="Proteomes" id="UP000245207"/>
    </source>
</evidence>
<dbReference type="FunFam" id="3.40.30.10:FF:000213">
    <property type="entry name" value="APD1p protein"/>
    <property type="match status" value="1"/>
</dbReference>